<organism evidence="3 4">
    <name type="scientific">Thiothrix lacustris</name>
    <dbReference type="NCBI Taxonomy" id="525917"/>
    <lineage>
        <taxon>Bacteria</taxon>
        <taxon>Pseudomonadati</taxon>
        <taxon>Pseudomonadota</taxon>
        <taxon>Gammaproteobacteria</taxon>
        <taxon>Thiotrichales</taxon>
        <taxon>Thiotrichaceae</taxon>
        <taxon>Thiothrix</taxon>
    </lineage>
</organism>
<evidence type="ECO:0000259" key="2">
    <source>
        <dbReference type="PROSITE" id="PS50102"/>
    </source>
</evidence>
<dbReference type="InterPro" id="IPR035979">
    <property type="entry name" value="RBD_domain_sf"/>
</dbReference>
<evidence type="ECO:0000313" key="4">
    <source>
        <dbReference type="Proteomes" id="UP000192491"/>
    </source>
</evidence>
<dbReference type="PROSITE" id="PS50102">
    <property type="entry name" value="RRM"/>
    <property type="match status" value="1"/>
</dbReference>
<dbReference type="InterPro" id="IPR000504">
    <property type="entry name" value="RRM_dom"/>
</dbReference>
<evidence type="ECO:0000313" key="3">
    <source>
        <dbReference type="EMBL" id="OQX08329.1"/>
    </source>
</evidence>
<dbReference type="InterPro" id="IPR012677">
    <property type="entry name" value="Nucleotide-bd_a/b_plait_sf"/>
</dbReference>
<dbReference type="GO" id="GO:0003723">
    <property type="term" value="F:RNA binding"/>
    <property type="evidence" value="ECO:0007669"/>
    <property type="project" value="UniProtKB-KW"/>
</dbReference>
<sequence>MKTLFIGNIAPQATEKELRELLAEYGTIRKLEMPRDIFSGKCKGFALIDMEGHEARAVMAGLNGKTFLDSPLKVTDDKPKAKGRGRR</sequence>
<dbReference type="CDD" id="cd00590">
    <property type="entry name" value="RRM_SF"/>
    <property type="match status" value="1"/>
</dbReference>
<name>A0A1Y1QLM7_9GAMM</name>
<dbReference type="Proteomes" id="UP000192491">
    <property type="component" value="Unassembled WGS sequence"/>
</dbReference>
<comment type="caution">
    <text evidence="3">The sequence shown here is derived from an EMBL/GenBank/DDBJ whole genome shotgun (WGS) entry which is preliminary data.</text>
</comment>
<proteinExistence type="predicted"/>
<protein>
    <submittedName>
        <fullName evidence="3">RNA-binding protein</fullName>
    </submittedName>
</protein>
<feature type="domain" description="RRM" evidence="2">
    <location>
        <begin position="2"/>
        <end position="79"/>
    </location>
</feature>
<dbReference type="SMART" id="SM00360">
    <property type="entry name" value="RRM"/>
    <property type="match status" value="1"/>
</dbReference>
<accession>A0A1Y1QLM7</accession>
<dbReference type="PANTHER" id="PTHR10352">
    <property type="entry name" value="EUKARYOTIC TRANSLATION INITIATION FACTOR 3 SUBUNIT G"/>
    <property type="match status" value="1"/>
</dbReference>
<dbReference type="Gene3D" id="3.30.70.330">
    <property type="match status" value="1"/>
</dbReference>
<dbReference type="SUPFAM" id="SSF54928">
    <property type="entry name" value="RNA-binding domain, RBD"/>
    <property type="match status" value="1"/>
</dbReference>
<reference evidence="3 4" key="1">
    <citation type="submission" date="2017-01" db="EMBL/GenBank/DDBJ databases">
        <title>Novel large sulfur bacteria in the metagenomes of groundwater-fed chemosynthetic microbial mats in the Lake Huron basin.</title>
        <authorList>
            <person name="Sharrar A.M."/>
            <person name="Flood B.E."/>
            <person name="Bailey J.V."/>
            <person name="Jones D.S."/>
            <person name="Biddanda B."/>
            <person name="Ruberg S.A."/>
            <person name="Marcus D.N."/>
            <person name="Dick G.J."/>
        </authorList>
    </citation>
    <scope>NUCLEOTIDE SEQUENCE [LARGE SCALE GENOMIC DNA]</scope>
    <source>
        <strain evidence="3">A8</strain>
    </source>
</reference>
<dbReference type="Pfam" id="PF00076">
    <property type="entry name" value="RRM_1"/>
    <property type="match status" value="1"/>
</dbReference>
<dbReference type="EMBL" id="MTEJ01000178">
    <property type="protein sequence ID" value="OQX08329.1"/>
    <property type="molecule type" value="Genomic_DNA"/>
</dbReference>
<gene>
    <name evidence="3" type="ORF">BWK73_25745</name>
</gene>
<dbReference type="AlphaFoldDB" id="A0A1Y1QLM7"/>
<keyword evidence="1" id="KW-0694">RNA-binding</keyword>
<evidence type="ECO:0000256" key="1">
    <source>
        <dbReference type="ARBA" id="ARBA00022884"/>
    </source>
</evidence>